<dbReference type="SUPFAM" id="SSF57850">
    <property type="entry name" value="RING/U-box"/>
    <property type="match status" value="1"/>
</dbReference>
<dbReference type="PANTHER" id="PTHR46347">
    <property type="entry name" value="RING/FYVE/PHD ZINC FINGER SUPERFAMILY PROTEIN"/>
    <property type="match status" value="1"/>
</dbReference>
<keyword evidence="5" id="KW-0812">Transmembrane</keyword>
<dbReference type="EMBL" id="BLZA01000016">
    <property type="protein sequence ID" value="GHJ85897.1"/>
    <property type="molecule type" value="Genomic_DNA"/>
</dbReference>
<gene>
    <name evidence="7" type="ORF">NliqN6_2299</name>
</gene>
<keyword evidence="8" id="KW-1185">Reference proteome</keyword>
<keyword evidence="3" id="KW-0862">Zinc</keyword>
<reference evidence="7" key="1">
    <citation type="submission" date="2020-07" db="EMBL/GenBank/DDBJ databases">
        <title>Draft Genome Sequence of a Deep-Sea Yeast, Naganishia (Cryptococcus) liquefaciens strain N6.</title>
        <authorList>
            <person name="Han Y.W."/>
            <person name="Kajitani R."/>
            <person name="Morimoto H."/>
            <person name="Parhat M."/>
            <person name="Tsubouchi H."/>
            <person name="Bakenova O."/>
            <person name="Ogata M."/>
            <person name="Argunhan B."/>
            <person name="Aoki R."/>
            <person name="Kajiwara S."/>
            <person name="Itoh T."/>
            <person name="Iwasaki H."/>
        </authorList>
    </citation>
    <scope>NUCLEOTIDE SEQUENCE</scope>
    <source>
        <strain evidence="7">N6</strain>
    </source>
</reference>
<dbReference type="OrthoDB" id="264354at2759"/>
<feature type="domain" description="RING-CH-type" evidence="6">
    <location>
        <begin position="74"/>
        <end position="142"/>
    </location>
</feature>
<keyword evidence="2" id="KW-0863">Zinc-finger</keyword>
<dbReference type="SMART" id="SM00744">
    <property type="entry name" value="RINGv"/>
    <property type="match status" value="1"/>
</dbReference>
<name>A0A8H3TRK4_9TREE</name>
<dbReference type="Pfam" id="PF12906">
    <property type="entry name" value="RINGv"/>
    <property type="match status" value="1"/>
</dbReference>
<protein>
    <recommendedName>
        <fullName evidence="6">RING-CH-type domain-containing protein</fullName>
    </recommendedName>
</protein>
<dbReference type="CDD" id="cd16495">
    <property type="entry name" value="RING_CH-C4HC3_MARCH"/>
    <property type="match status" value="1"/>
</dbReference>
<evidence type="ECO:0000256" key="5">
    <source>
        <dbReference type="SAM" id="Phobius"/>
    </source>
</evidence>
<evidence type="ECO:0000256" key="1">
    <source>
        <dbReference type="ARBA" id="ARBA00022723"/>
    </source>
</evidence>
<feature type="region of interest" description="Disordered" evidence="4">
    <location>
        <begin position="1"/>
        <end position="74"/>
    </location>
</feature>
<evidence type="ECO:0000256" key="3">
    <source>
        <dbReference type="ARBA" id="ARBA00022833"/>
    </source>
</evidence>
<keyword evidence="5" id="KW-0472">Membrane</keyword>
<comment type="caution">
    <text evidence="7">The sequence shown here is derived from an EMBL/GenBank/DDBJ whole genome shotgun (WGS) entry which is preliminary data.</text>
</comment>
<evidence type="ECO:0000256" key="2">
    <source>
        <dbReference type="ARBA" id="ARBA00022771"/>
    </source>
</evidence>
<proteinExistence type="predicted"/>
<feature type="transmembrane region" description="Helical" evidence="5">
    <location>
        <begin position="327"/>
        <end position="349"/>
    </location>
</feature>
<feature type="transmembrane region" description="Helical" evidence="5">
    <location>
        <begin position="155"/>
        <end position="179"/>
    </location>
</feature>
<feature type="transmembrane region" description="Helical" evidence="5">
    <location>
        <begin position="384"/>
        <end position="404"/>
    </location>
</feature>
<dbReference type="InterPro" id="IPR013083">
    <property type="entry name" value="Znf_RING/FYVE/PHD"/>
</dbReference>
<accession>A0A8H3TRK4</accession>
<feature type="compositionally biased region" description="Basic and acidic residues" evidence="4">
    <location>
        <begin position="31"/>
        <end position="42"/>
    </location>
</feature>
<evidence type="ECO:0000259" key="6">
    <source>
        <dbReference type="PROSITE" id="PS51292"/>
    </source>
</evidence>
<sequence>MDDQDRWPDTGYESEDQVDDLLPEWDEQDEERARDRQWEWTRARSMTPGASSWDYAPRAPTRAGTPLATPRTPNHEFEESQCRICFGGVEDQVDCGRLISPCLCSGSMRYVHVGCIQQWRGTGRNKKAFMECTQCGFRYRLRRTRILGLASSKPILFVTSVLLFLTLALLVGSVLHWMLHFNGFRRIITGPYGDNLGFDRSAAPDEQGIHLLERLQNGENVPWEEAFRQDPIGAGVVRLGLPGGLVYVSSGSGIFELVVKSIRAFINGEAEGVMQGLRDMVDVCLVWLGRRPTIQSLLRSLRPLRMDAIRTIHIPGSTYLAPLLTRFTLGFSLIGSASFVTLLITHSMMAPFHILNNIRLGRGAGPFGLPVRTRTRDTRGGGGGIAMAGVGSAVLVLFVVAGAVRAVQQLYALTNAYSFILLSKAENAVLEVNPKGEVIPDQPGGLGSGIITTDGTVAVVAE</sequence>
<evidence type="ECO:0000313" key="7">
    <source>
        <dbReference type="EMBL" id="GHJ85897.1"/>
    </source>
</evidence>
<dbReference type="PANTHER" id="PTHR46347:SF1">
    <property type="entry name" value="RING_FYVE_PHD ZINC FINGER SUPERFAMILY PROTEIN"/>
    <property type="match status" value="1"/>
</dbReference>
<feature type="compositionally biased region" description="Acidic residues" evidence="4">
    <location>
        <begin position="12"/>
        <end position="30"/>
    </location>
</feature>
<dbReference type="AlphaFoldDB" id="A0A8H3TRK4"/>
<keyword evidence="5" id="KW-1133">Transmembrane helix</keyword>
<dbReference type="PROSITE" id="PS51292">
    <property type="entry name" value="ZF_RING_CH"/>
    <property type="match status" value="1"/>
</dbReference>
<dbReference type="InterPro" id="IPR011016">
    <property type="entry name" value="Znf_RING-CH"/>
</dbReference>
<dbReference type="GO" id="GO:0008270">
    <property type="term" value="F:zinc ion binding"/>
    <property type="evidence" value="ECO:0007669"/>
    <property type="project" value="UniProtKB-KW"/>
</dbReference>
<evidence type="ECO:0000313" key="8">
    <source>
        <dbReference type="Proteomes" id="UP000620104"/>
    </source>
</evidence>
<dbReference type="Proteomes" id="UP000620104">
    <property type="component" value="Unassembled WGS sequence"/>
</dbReference>
<dbReference type="Gene3D" id="3.30.40.10">
    <property type="entry name" value="Zinc/RING finger domain, C3HC4 (zinc finger)"/>
    <property type="match status" value="1"/>
</dbReference>
<keyword evidence="1" id="KW-0479">Metal-binding</keyword>
<evidence type="ECO:0000256" key="4">
    <source>
        <dbReference type="SAM" id="MobiDB-lite"/>
    </source>
</evidence>
<organism evidence="7 8">
    <name type="scientific">Naganishia liquefaciens</name>
    <dbReference type="NCBI Taxonomy" id="104408"/>
    <lineage>
        <taxon>Eukaryota</taxon>
        <taxon>Fungi</taxon>
        <taxon>Dikarya</taxon>
        <taxon>Basidiomycota</taxon>
        <taxon>Agaricomycotina</taxon>
        <taxon>Tremellomycetes</taxon>
        <taxon>Filobasidiales</taxon>
        <taxon>Filobasidiaceae</taxon>
        <taxon>Naganishia</taxon>
    </lineage>
</organism>